<keyword evidence="1" id="KW-0378">Hydrolase</keyword>
<dbReference type="NCBIfam" id="NF033747">
    <property type="entry name" value="class_E_sortase"/>
    <property type="match status" value="1"/>
</dbReference>
<feature type="compositionally biased region" description="Basic residues" evidence="3">
    <location>
        <begin position="13"/>
        <end position="36"/>
    </location>
</feature>
<feature type="transmembrane region" description="Helical" evidence="4">
    <location>
        <begin position="39"/>
        <end position="64"/>
    </location>
</feature>
<keyword evidence="6" id="KW-1185">Reference proteome</keyword>
<dbReference type="SUPFAM" id="SSF63817">
    <property type="entry name" value="Sortase"/>
    <property type="match status" value="1"/>
</dbReference>
<comment type="caution">
    <text evidence="5">The sequence shown here is derived from an EMBL/GenBank/DDBJ whole genome shotgun (WGS) entry which is preliminary data.</text>
</comment>
<dbReference type="NCBIfam" id="TIGR01076">
    <property type="entry name" value="sortase_fam"/>
    <property type="match status" value="1"/>
</dbReference>
<dbReference type="Pfam" id="PF04203">
    <property type="entry name" value="Sortase"/>
    <property type="match status" value="1"/>
</dbReference>
<sequence>MSFESERNGGRGMKGRHSQAEKRRSHRPRQKRKSTARKVVGGVIGSIGEILLVVAVVIALYVVWQLWWTGVVSQQTQEQDAQAYTSSWTSAKQAGSYKVAPAHEAATAPVESGSYIRGSVIAKIYIPRFGARWARNVVEGTSQEDLNLHGLGHYETSQKAGAVGNFAAAGHRAGYGEPLAHVDEFKTGDKIIVRTAHYWYVYDYTSHEIVTPDQAEVVAPVPHQAGQTPTQRLITLTTCEPRYSTATHRWVSYGKLSSWSNVSEGIPAALAGKDANGQVTFSQEEKPSLTTSFAALPDTGKIALIAFLAYTVTYLAAAFSLRYGALRAHLRTPAEDRPLFSLFSWINRLQPGPAAIRAVLLILLVVGLVAALFQWGYPWAAANIPYLRFSSNYVSVN</sequence>
<feature type="active site" description="Proton donor/acceptor" evidence="2">
    <location>
        <position position="171"/>
    </location>
</feature>
<name>E6JYQ3_PARDN</name>
<evidence type="ECO:0000256" key="1">
    <source>
        <dbReference type="ARBA" id="ARBA00022801"/>
    </source>
</evidence>
<dbReference type="Proteomes" id="UP000004946">
    <property type="component" value="Chromosome"/>
</dbReference>
<dbReference type="Gene3D" id="2.40.260.10">
    <property type="entry name" value="Sortase"/>
    <property type="match status" value="1"/>
</dbReference>
<dbReference type="PATRIC" id="fig|864564.6.peg.1649"/>
<accession>E6JYQ3</accession>
<proteinExistence type="predicted"/>
<evidence type="ECO:0000256" key="4">
    <source>
        <dbReference type="SAM" id="Phobius"/>
    </source>
</evidence>
<organism evidence="5 6">
    <name type="scientific">Parascardovia denticolens DSM 10105 = JCM 12538</name>
    <dbReference type="NCBI Taxonomy" id="864564"/>
    <lineage>
        <taxon>Bacteria</taxon>
        <taxon>Bacillati</taxon>
        <taxon>Actinomycetota</taxon>
        <taxon>Actinomycetes</taxon>
        <taxon>Bifidobacteriales</taxon>
        <taxon>Bifidobacteriaceae</taxon>
        <taxon>Parascardovia</taxon>
    </lineage>
</organism>
<dbReference type="CDD" id="cd05830">
    <property type="entry name" value="Sortase_E"/>
    <property type="match status" value="1"/>
</dbReference>
<evidence type="ECO:0000313" key="5">
    <source>
        <dbReference type="EMBL" id="EFT83064.1"/>
    </source>
</evidence>
<dbReference type="HOGENOM" id="CLU_713501_0_0_11"/>
<dbReference type="InterPro" id="IPR053465">
    <property type="entry name" value="Sortase_Class_E"/>
</dbReference>
<protein>
    <submittedName>
        <fullName evidence="5">Sortase family protein</fullName>
    </submittedName>
</protein>
<reference evidence="5 6" key="1">
    <citation type="submission" date="2010-12" db="EMBL/GenBank/DDBJ databases">
        <authorList>
            <person name="Muzny D."/>
            <person name="Qin X."/>
            <person name="Buhay C."/>
            <person name="Dugan-Rocha S."/>
            <person name="Ding Y."/>
            <person name="Chen G."/>
            <person name="Hawes A."/>
            <person name="Holder M."/>
            <person name="Jhangiani S."/>
            <person name="Johnson A."/>
            <person name="Khan Z."/>
            <person name="Li Z."/>
            <person name="Liu W."/>
            <person name="Liu X."/>
            <person name="Perez L."/>
            <person name="Shen H."/>
            <person name="Wang Q."/>
            <person name="Watt J."/>
            <person name="Xi L."/>
            <person name="Xin Y."/>
            <person name="Zhou J."/>
            <person name="Deng J."/>
            <person name="Jiang H."/>
            <person name="Liu Y."/>
            <person name="Qu J."/>
            <person name="Song X.-Z."/>
            <person name="Zhang L."/>
            <person name="Villasana D."/>
            <person name="Johnson A."/>
            <person name="Liu J."/>
            <person name="Liyanage D."/>
            <person name="Lorensuhewa L."/>
            <person name="Robinson T."/>
            <person name="Song A."/>
            <person name="Song B.-B."/>
            <person name="Dinh H."/>
            <person name="Thornton R."/>
            <person name="Coyle M."/>
            <person name="Francisco L."/>
            <person name="Jackson L."/>
            <person name="Javaid M."/>
            <person name="Korchina V."/>
            <person name="Kovar C."/>
            <person name="Mata R."/>
            <person name="Mathew T."/>
            <person name="Ngo R."/>
            <person name="Nguyen L."/>
            <person name="Nguyen N."/>
            <person name="Okwuonu G."/>
            <person name="Ongeri F."/>
            <person name="Pham C."/>
            <person name="Simmons D."/>
            <person name="Wilczek-Boney K."/>
            <person name="Hale W."/>
            <person name="Jakkamsetti A."/>
            <person name="Pham P."/>
            <person name="Ruth R."/>
            <person name="San Lucas F."/>
            <person name="Warren J."/>
            <person name="Zhang J."/>
            <person name="Zhao Z."/>
            <person name="Zhou C."/>
            <person name="Zhu D."/>
            <person name="Lee S."/>
            <person name="Bess C."/>
            <person name="Blankenburg K."/>
            <person name="Forbes L."/>
            <person name="Fu Q."/>
            <person name="Gubbala S."/>
            <person name="Hirani K."/>
            <person name="Jayaseelan J.C."/>
            <person name="Lara F."/>
            <person name="Munidasa M."/>
            <person name="Palculict T."/>
            <person name="Patil S."/>
            <person name="Pu L.-L."/>
            <person name="Saada N."/>
            <person name="Tang L."/>
            <person name="Weissenberger G."/>
            <person name="Zhu Y."/>
            <person name="Hemphill L."/>
            <person name="Shang Y."/>
            <person name="Youmans B."/>
            <person name="Ayvaz T."/>
            <person name="Ross M."/>
            <person name="Santibanez J."/>
            <person name="Aqrawi P."/>
            <person name="Gross S."/>
            <person name="Joshi V."/>
            <person name="Fowler G."/>
            <person name="Nazareth L."/>
            <person name="Reid J."/>
            <person name="Worley K."/>
            <person name="Petrosino J."/>
            <person name="Highlander S."/>
            <person name="Gibbs R."/>
        </authorList>
    </citation>
    <scope>NUCLEOTIDE SEQUENCE [LARGE SCALE GENOMIC DNA]</scope>
    <source>
        <strain evidence="5 6">DSM 10105</strain>
    </source>
</reference>
<keyword evidence="4" id="KW-0472">Membrane</keyword>
<dbReference type="InterPro" id="IPR042003">
    <property type="entry name" value="Sortase_E"/>
</dbReference>
<dbReference type="eggNOG" id="COG3764">
    <property type="taxonomic scope" value="Bacteria"/>
</dbReference>
<gene>
    <name evidence="5" type="ORF">HMPREF0620_0069</name>
</gene>
<dbReference type="InterPro" id="IPR023365">
    <property type="entry name" value="Sortase_dom-sf"/>
</dbReference>
<feature type="active site" description="Acyl-thioester intermediate" evidence="2">
    <location>
        <position position="239"/>
    </location>
</feature>
<keyword evidence="4" id="KW-1133">Transmembrane helix</keyword>
<dbReference type="InterPro" id="IPR005754">
    <property type="entry name" value="Sortase"/>
</dbReference>
<evidence type="ECO:0000256" key="3">
    <source>
        <dbReference type="SAM" id="MobiDB-lite"/>
    </source>
</evidence>
<dbReference type="GO" id="GO:0016787">
    <property type="term" value="F:hydrolase activity"/>
    <property type="evidence" value="ECO:0007669"/>
    <property type="project" value="UniProtKB-KW"/>
</dbReference>
<keyword evidence="4" id="KW-0812">Transmembrane</keyword>
<feature type="transmembrane region" description="Helical" evidence="4">
    <location>
        <begin position="302"/>
        <end position="321"/>
    </location>
</feature>
<dbReference type="KEGG" id="pdo:PSDT_1505"/>
<feature type="region of interest" description="Disordered" evidence="3">
    <location>
        <begin position="1"/>
        <end position="36"/>
    </location>
</feature>
<dbReference type="AlphaFoldDB" id="E6JYQ3"/>
<evidence type="ECO:0000313" key="6">
    <source>
        <dbReference type="Proteomes" id="UP000004946"/>
    </source>
</evidence>
<evidence type="ECO:0000256" key="2">
    <source>
        <dbReference type="PIRSR" id="PIRSR605754-1"/>
    </source>
</evidence>
<dbReference type="EMBL" id="AEON01000001">
    <property type="protein sequence ID" value="EFT83064.1"/>
    <property type="molecule type" value="Genomic_DNA"/>
</dbReference>
<feature type="transmembrane region" description="Helical" evidence="4">
    <location>
        <begin position="354"/>
        <end position="377"/>
    </location>
</feature>